<dbReference type="KEGG" id="pbz:GN234_12330"/>
<dbReference type="Gene3D" id="3.90.1480.10">
    <property type="entry name" value="Alpha-2,3-sialyltransferase"/>
    <property type="match status" value="1"/>
</dbReference>
<keyword evidence="2" id="KW-1185">Reference proteome</keyword>
<sequence length="215" mass="24221">MPMITMNGAISMFTHTDIKPFFYVCSDNDFPRQQPELFATAMRLSEHVALWEDQFEAIETPPSGRSLSLKKAPRASFLATLFGREKSLVRKTSFLSKRSKDIGFSKDLAAGCFDARTVMYLALQVAYHLGFNKVFLVGFDLNQAAGRFYETAQINRSPCGLDQHYHTRILPSLKLMANSVIDSRFQVYNLSSTSRVPTHIIPKVSVDDAKRILAT</sequence>
<reference evidence="1 2" key="1">
    <citation type="submission" date="2020-02" db="EMBL/GenBank/DDBJ databases">
        <authorList>
            <person name="Liang J."/>
        </authorList>
    </citation>
    <scope>NUCLEOTIDE SEQUENCE [LARGE SCALE GENOMIC DNA]</scope>
    <source>
        <strain evidence="1 2">L22-9</strain>
    </source>
</reference>
<evidence type="ECO:0000313" key="2">
    <source>
        <dbReference type="Proteomes" id="UP000509545"/>
    </source>
</evidence>
<gene>
    <name evidence="1" type="ORF">GN234_12330</name>
</gene>
<dbReference type="AlphaFoldDB" id="A0A6N1CWD4"/>
<dbReference type="EMBL" id="CP048810">
    <property type="protein sequence ID" value="QKS85973.1"/>
    <property type="molecule type" value="Genomic_DNA"/>
</dbReference>
<name>A0A6N1CWD4_9PSED</name>
<organism evidence="1 2">
    <name type="scientific">Pseudomonas bijieensis</name>
    <dbReference type="NCBI Taxonomy" id="2681983"/>
    <lineage>
        <taxon>Bacteria</taxon>
        <taxon>Pseudomonadati</taxon>
        <taxon>Pseudomonadota</taxon>
        <taxon>Gammaproteobacteria</taxon>
        <taxon>Pseudomonadales</taxon>
        <taxon>Pseudomonadaceae</taxon>
        <taxon>Pseudomonas</taxon>
    </lineage>
</organism>
<accession>A0A6N1CWD4</accession>
<dbReference type="Proteomes" id="UP000509545">
    <property type="component" value="Chromosome"/>
</dbReference>
<protein>
    <submittedName>
        <fullName evidence="1">Lipopolysaccharide biosynthesis protein</fullName>
    </submittedName>
</protein>
<evidence type="ECO:0000313" key="1">
    <source>
        <dbReference type="EMBL" id="QKS85973.1"/>
    </source>
</evidence>
<proteinExistence type="predicted"/>